<proteinExistence type="predicted"/>
<protein>
    <submittedName>
        <fullName evidence="1">Uncharacterized protein</fullName>
    </submittedName>
</protein>
<dbReference type="EMBL" id="GGEC01001114">
    <property type="protein sequence ID" value="MBW81597.1"/>
    <property type="molecule type" value="Transcribed_RNA"/>
</dbReference>
<name>A0A2P2IK59_RHIMU</name>
<accession>A0A2P2IK59</accession>
<reference evidence="1" key="1">
    <citation type="submission" date="2018-02" db="EMBL/GenBank/DDBJ databases">
        <title>Rhizophora mucronata_Transcriptome.</title>
        <authorList>
            <person name="Meera S.P."/>
            <person name="Sreeshan A."/>
            <person name="Augustine A."/>
        </authorList>
    </citation>
    <scope>NUCLEOTIDE SEQUENCE</scope>
    <source>
        <tissue evidence="1">Leaf</tissue>
    </source>
</reference>
<evidence type="ECO:0000313" key="1">
    <source>
        <dbReference type="EMBL" id="MBW81597.1"/>
    </source>
</evidence>
<organism evidence="1">
    <name type="scientific">Rhizophora mucronata</name>
    <name type="common">Asiatic mangrove</name>
    <dbReference type="NCBI Taxonomy" id="61149"/>
    <lineage>
        <taxon>Eukaryota</taxon>
        <taxon>Viridiplantae</taxon>
        <taxon>Streptophyta</taxon>
        <taxon>Embryophyta</taxon>
        <taxon>Tracheophyta</taxon>
        <taxon>Spermatophyta</taxon>
        <taxon>Magnoliopsida</taxon>
        <taxon>eudicotyledons</taxon>
        <taxon>Gunneridae</taxon>
        <taxon>Pentapetalae</taxon>
        <taxon>rosids</taxon>
        <taxon>fabids</taxon>
        <taxon>Malpighiales</taxon>
        <taxon>Rhizophoraceae</taxon>
        <taxon>Rhizophora</taxon>
    </lineage>
</organism>
<dbReference type="AlphaFoldDB" id="A0A2P2IK59"/>
<sequence length="40" mass="4477">MALPYSYWAITMVLILGKSGVRTRIVQKLSNPNVIGSRQD</sequence>